<dbReference type="PANTHER" id="PTHR11054:SF0">
    <property type="entry name" value="6-PHOSPHOGLUCONOLACTONASE"/>
    <property type="match status" value="1"/>
</dbReference>
<dbReference type="PANTHER" id="PTHR11054">
    <property type="entry name" value="6-PHOSPHOGLUCONOLACTONASE"/>
    <property type="match status" value="1"/>
</dbReference>
<evidence type="ECO:0000256" key="1">
    <source>
        <dbReference type="ARBA" id="ARBA00010662"/>
    </source>
</evidence>
<dbReference type="Gene3D" id="3.40.50.1360">
    <property type="match status" value="1"/>
</dbReference>
<dbReference type="Pfam" id="PF01182">
    <property type="entry name" value="Glucosamine_iso"/>
    <property type="match status" value="1"/>
</dbReference>
<dbReference type="AlphaFoldDB" id="A0A6J6BT89"/>
<name>A0A6J6BT89_9ZZZZ</name>
<evidence type="ECO:0000259" key="2">
    <source>
        <dbReference type="Pfam" id="PF01182"/>
    </source>
</evidence>
<dbReference type="GO" id="GO:0017057">
    <property type="term" value="F:6-phosphogluconolactonase activity"/>
    <property type="evidence" value="ECO:0007669"/>
    <property type="project" value="InterPro"/>
</dbReference>
<gene>
    <name evidence="3" type="ORF">UFOPK1440_00500</name>
    <name evidence="4" type="ORF">UFOPK1946_00829</name>
</gene>
<reference evidence="3" key="1">
    <citation type="submission" date="2020-05" db="EMBL/GenBank/DDBJ databases">
        <authorList>
            <person name="Chiriac C."/>
            <person name="Salcher M."/>
            <person name="Ghai R."/>
            <person name="Kavagutti S V."/>
        </authorList>
    </citation>
    <scope>NUCLEOTIDE SEQUENCE</scope>
</reference>
<dbReference type="CDD" id="cd01400">
    <property type="entry name" value="6PGL"/>
    <property type="match status" value="1"/>
</dbReference>
<protein>
    <submittedName>
        <fullName evidence="3">Unannotated protein</fullName>
    </submittedName>
</protein>
<comment type="similarity">
    <text evidence="1">Belongs to the glucosamine/galactosamine-6-phosphate isomerase family. 6-phosphogluconolactonase subfamily.</text>
</comment>
<dbReference type="InterPro" id="IPR005900">
    <property type="entry name" value="6-phosphogluconolactonase_DevB"/>
</dbReference>
<dbReference type="SUPFAM" id="SSF100950">
    <property type="entry name" value="NagB/RpiA/CoA transferase-like"/>
    <property type="match status" value="1"/>
</dbReference>
<organism evidence="3">
    <name type="scientific">freshwater metagenome</name>
    <dbReference type="NCBI Taxonomy" id="449393"/>
    <lineage>
        <taxon>unclassified sequences</taxon>
        <taxon>metagenomes</taxon>
        <taxon>ecological metagenomes</taxon>
    </lineage>
</organism>
<dbReference type="EMBL" id="CAEZSP010000017">
    <property type="protein sequence ID" value="CAB4541573.1"/>
    <property type="molecule type" value="Genomic_DNA"/>
</dbReference>
<dbReference type="GO" id="GO:0005975">
    <property type="term" value="P:carbohydrate metabolic process"/>
    <property type="evidence" value="ECO:0007669"/>
    <property type="project" value="InterPro"/>
</dbReference>
<sequence>MSEDFDIDGISDFDSQLDLTIYANQEELVREVSAQALQVIEDRLLSHGIFHLVLTGGTLGNAISASLVSTWNQAPEMYSGLQIWWSDERFVASDSDERNAYPLHGKLLNSNITVHESIASDSGKSISDAVIDYQSALDDVVIDLNILGLGPDGHVASLFPGTADLDDERDIFAITDSPKPPSARISFTMNFINQGREVWIVAAGESKADAVAKIIEGDTSIPASYVSAVERTRLMLDQAAFLAD</sequence>
<dbReference type="GO" id="GO:0006098">
    <property type="term" value="P:pentose-phosphate shunt"/>
    <property type="evidence" value="ECO:0007669"/>
    <property type="project" value="InterPro"/>
</dbReference>
<dbReference type="InterPro" id="IPR039104">
    <property type="entry name" value="6PGL"/>
</dbReference>
<dbReference type="InterPro" id="IPR006148">
    <property type="entry name" value="Glc/Gal-6P_isomerase"/>
</dbReference>
<evidence type="ECO:0000313" key="4">
    <source>
        <dbReference type="EMBL" id="CAB4625656.1"/>
    </source>
</evidence>
<evidence type="ECO:0000313" key="3">
    <source>
        <dbReference type="EMBL" id="CAB4541573.1"/>
    </source>
</evidence>
<proteinExistence type="inferred from homology"/>
<dbReference type="InterPro" id="IPR037171">
    <property type="entry name" value="NagB/RpiA_transferase-like"/>
</dbReference>
<feature type="domain" description="Glucosamine/galactosamine-6-phosphate isomerase" evidence="2">
    <location>
        <begin position="24"/>
        <end position="228"/>
    </location>
</feature>
<accession>A0A6J6BT89</accession>
<dbReference type="EMBL" id="CAEZVG010000045">
    <property type="protein sequence ID" value="CAB4625656.1"/>
    <property type="molecule type" value="Genomic_DNA"/>
</dbReference>
<dbReference type="NCBIfam" id="TIGR01198">
    <property type="entry name" value="pgl"/>
    <property type="match status" value="1"/>
</dbReference>